<evidence type="ECO:0000256" key="1">
    <source>
        <dbReference type="SAM" id="Phobius"/>
    </source>
</evidence>
<keyword evidence="1" id="KW-0472">Membrane</keyword>
<comment type="caution">
    <text evidence="2">The sequence shown here is derived from an EMBL/GenBank/DDBJ whole genome shotgun (WGS) entry which is preliminary data.</text>
</comment>
<keyword evidence="1" id="KW-1133">Transmembrane helix</keyword>
<proteinExistence type="predicted"/>
<name>A0A6G0TUS0_APHGL</name>
<keyword evidence="1" id="KW-0812">Transmembrane</keyword>
<feature type="transmembrane region" description="Helical" evidence="1">
    <location>
        <begin position="106"/>
        <end position="132"/>
    </location>
</feature>
<dbReference type="EMBL" id="VYZN01000014">
    <property type="protein sequence ID" value="KAE9539505.1"/>
    <property type="molecule type" value="Genomic_DNA"/>
</dbReference>
<protein>
    <submittedName>
        <fullName evidence="2">Uncharacterized protein</fullName>
    </submittedName>
</protein>
<sequence>MYSNTDVCTFVTLGFVNIMIKREMIKFEHIKLNIIFRLPYHPQIQALPSTNDHSPASQIDRLLQTYCYPILSGYLLNFLLSNHYLLVIDKVRILKLDKELKNTRFVVKWLTLCCTLGTVCGLPLYYIGVLILNPMIVVDKKVGLCFNGLNTPKCKFFYNYCKPAIKFSTLSYLYKLLYKF</sequence>
<accession>A0A6G0TUS0</accession>
<reference evidence="2 3" key="1">
    <citation type="submission" date="2019-08" db="EMBL/GenBank/DDBJ databases">
        <title>The genome of the soybean aphid Biotype 1, its phylome, world population structure and adaptation to the North American continent.</title>
        <authorList>
            <person name="Giordano R."/>
            <person name="Donthu R.K."/>
            <person name="Hernandez A.G."/>
            <person name="Wright C.L."/>
            <person name="Zimin A.V."/>
        </authorList>
    </citation>
    <scope>NUCLEOTIDE SEQUENCE [LARGE SCALE GENOMIC DNA]</scope>
    <source>
        <tissue evidence="2">Whole aphids</tissue>
    </source>
</reference>
<feature type="transmembrane region" description="Helical" evidence="1">
    <location>
        <begin position="66"/>
        <end position="86"/>
    </location>
</feature>
<keyword evidence="3" id="KW-1185">Reference proteome</keyword>
<evidence type="ECO:0000313" key="3">
    <source>
        <dbReference type="Proteomes" id="UP000475862"/>
    </source>
</evidence>
<gene>
    <name evidence="2" type="ORF">AGLY_004757</name>
</gene>
<evidence type="ECO:0000313" key="2">
    <source>
        <dbReference type="EMBL" id="KAE9539505.1"/>
    </source>
</evidence>
<dbReference type="Proteomes" id="UP000475862">
    <property type="component" value="Unassembled WGS sequence"/>
</dbReference>
<dbReference type="AlphaFoldDB" id="A0A6G0TUS0"/>
<organism evidence="2 3">
    <name type="scientific">Aphis glycines</name>
    <name type="common">Soybean aphid</name>
    <dbReference type="NCBI Taxonomy" id="307491"/>
    <lineage>
        <taxon>Eukaryota</taxon>
        <taxon>Metazoa</taxon>
        <taxon>Ecdysozoa</taxon>
        <taxon>Arthropoda</taxon>
        <taxon>Hexapoda</taxon>
        <taxon>Insecta</taxon>
        <taxon>Pterygota</taxon>
        <taxon>Neoptera</taxon>
        <taxon>Paraneoptera</taxon>
        <taxon>Hemiptera</taxon>
        <taxon>Sternorrhyncha</taxon>
        <taxon>Aphidomorpha</taxon>
        <taxon>Aphidoidea</taxon>
        <taxon>Aphididae</taxon>
        <taxon>Aphidini</taxon>
        <taxon>Aphis</taxon>
        <taxon>Aphis</taxon>
    </lineage>
</organism>